<feature type="transmembrane region" description="Helical" evidence="1">
    <location>
        <begin position="216"/>
        <end position="239"/>
    </location>
</feature>
<reference evidence="2" key="1">
    <citation type="submission" date="2020-02" db="EMBL/GenBank/DDBJ databases">
        <authorList>
            <person name="Meier V. D."/>
        </authorList>
    </citation>
    <scope>NUCLEOTIDE SEQUENCE</scope>
    <source>
        <strain evidence="2">AVDCRST_MAG44</strain>
    </source>
</reference>
<dbReference type="GO" id="GO:0016020">
    <property type="term" value="C:membrane"/>
    <property type="evidence" value="ECO:0007669"/>
    <property type="project" value="InterPro"/>
</dbReference>
<keyword evidence="1" id="KW-1133">Transmembrane helix</keyword>
<dbReference type="GO" id="GO:0032153">
    <property type="term" value="C:cell division site"/>
    <property type="evidence" value="ECO:0007669"/>
    <property type="project" value="TreeGrafter"/>
</dbReference>
<proteinExistence type="predicted"/>
<dbReference type="InterPro" id="IPR004513">
    <property type="entry name" value="FtsX"/>
</dbReference>
<feature type="transmembrane region" description="Helical" evidence="1">
    <location>
        <begin position="259"/>
        <end position="285"/>
    </location>
</feature>
<evidence type="ECO:0000313" key="2">
    <source>
        <dbReference type="EMBL" id="CAA9507646.1"/>
    </source>
</evidence>
<dbReference type="AlphaFoldDB" id="A0A6J4SWN3"/>
<name>A0A6J4SWN3_9SPHN</name>
<evidence type="ECO:0008006" key="3">
    <source>
        <dbReference type="Google" id="ProtNLM"/>
    </source>
</evidence>
<keyword evidence="1" id="KW-0812">Transmembrane</keyword>
<dbReference type="GO" id="GO:0051301">
    <property type="term" value="P:cell division"/>
    <property type="evidence" value="ECO:0007669"/>
    <property type="project" value="InterPro"/>
</dbReference>
<feature type="transmembrane region" description="Helical" evidence="1">
    <location>
        <begin position="23"/>
        <end position="46"/>
    </location>
</feature>
<sequence>MLAWLFAPPSESRLLDGGRLRGATPWVIAIMSFSIVNVAAAGLALASTAELVARSTEHRYAVQVPESSALGPVLQAVRTAPGVVSSEPVPEREMRKTLERWLGPQAAASNDLPVPALINFDVRPGTAIGAIEQRVKRAAPQATISAHGESLAPLLRSLRTLQWLTLGLVLLLGAAAAAAVVLATRGALDTHSSTIQVMHGIGATDLQLTHLFQRKIAIDALVGSFAGAFAAALVLVLLATGASFAGELTGGAGLGVRDVLILSLLPLALTVLATWVARAAVLAALRRSL</sequence>
<accession>A0A6J4SWN3</accession>
<protein>
    <recommendedName>
        <fullName evidence="3">Cell division protein FtsX</fullName>
    </recommendedName>
</protein>
<dbReference type="EMBL" id="CADCVY010000079">
    <property type="protein sequence ID" value="CAA9507646.1"/>
    <property type="molecule type" value="Genomic_DNA"/>
</dbReference>
<gene>
    <name evidence="2" type="ORF">AVDCRST_MAG44-1193</name>
</gene>
<organism evidence="2">
    <name type="scientific">uncultured Sphingomonas sp</name>
    <dbReference type="NCBI Taxonomy" id="158754"/>
    <lineage>
        <taxon>Bacteria</taxon>
        <taxon>Pseudomonadati</taxon>
        <taxon>Pseudomonadota</taxon>
        <taxon>Alphaproteobacteria</taxon>
        <taxon>Sphingomonadales</taxon>
        <taxon>Sphingomonadaceae</taxon>
        <taxon>Sphingomonas</taxon>
        <taxon>environmental samples</taxon>
    </lineage>
</organism>
<dbReference type="PANTHER" id="PTHR47755">
    <property type="entry name" value="CELL DIVISION PROTEIN FTSX"/>
    <property type="match status" value="1"/>
</dbReference>
<evidence type="ECO:0000256" key="1">
    <source>
        <dbReference type="SAM" id="Phobius"/>
    </source>
</evidence>
<dbReference type="PANTHER" id="PTHR47755:SF1">
    <property type="entry name" value="CELL DIVISION PROTEIN FTSX"/>
    <property type="match status" value="1"/>
</dbReference>
<feature type="transmembrane region" description="Helical" evidence="1">
    <location>
        <begin position="161"/>
        <end position="183"/>
    </location>
</feature>
<keyword evidence="1" id="KW-0472">Membrane</keyword>